<dbReference type="GO" id="GO:0006508">
    <property type="term" value="P:proteolysis"/>
    <property type="evidence" value="ECO:0007669"/>
    <property type="project" value="InterPro"/>
</dbReference>
<dbReference type="InterPro" id="IPR011048">
    <property type="entry name" value="Haem_d1_sf"/>
</dbReference>
<feature type="compositionally biased region" description="Pro residues" evidence="2">
    <location>
        <begin position="313"/>
        <end position="322"/>
    </location>
</feature>
<keyword evidence="1" id="KW-0732">Signal</keyword>
<dbReference type="InterPro" id="IPR051200">
    <property type="entry name" value="Host-pathogen_enzymatic-act"/>
</dbReference>
<feature type="transmembrane region" description="Helical" evidence="3">
    <location>
        <begin position="585"/>
        <end position="605"/>
    </location>
</feature>
<dbReference type="NCBIfam" id="NF047832">
    <property type="entry name" value="caspase_w_EACC1"/>
    <property type="match status" value="1"/>
</dbReference>
<evidence type="ECO:0000256" key="1">
    <source>
        <dbReference type="ARBA" id="ARBA00022729"/>
    </source>
</evidence>
<feature type="compositionally biased region" description="Low complexity" evidence="2">
    <location>
        <begin position="323"/>
        <end position="339"/>
    </location>
</feature>
<dbReference type="PROSITE" id="PS00018">
    <property type="entry name" value="EF_HAND_1"/>
    <property type="match status" value="1"/>
</dbReference>
<dbReference type="InterPro" id="IPR011964">
    <property type="entry name" value="YVTN_b-propeller_repeat"/>
</dbReference>
<feature type="transmembrane region" description="Helical" evidence="3">
    <location>
        <begin position="362"/>
        <end position="382"/>
    </location>
</feature>
<dbReference type="Gene3D" id="2.130.10.10">
    <property type="entry name" value="YVTN repeat-like/Quinoprotein amine dehydrogenase"/>
    <property type="match status" value="2"/>
</dbReference>
<dbReference type="SUPFAM" id="SSF51004">
    <property type="entry name" value="C-terminal (heme d1) domain of cytochrome cd1-nitrite reductase"/>
    <property type="match status" value="1"/>
</dbReference>
<evidence type="ECO:0000313" key="7">
    <source>
        <dbReference type="Proteomes" id="UP000295447"/>
    </source>
</evidence>
<evidence type="ECO:0000256" key="3">
    <source>
        <dbReference type="SAM" id="Phobius"/>
    </source>
</evidence>
<evidence type="ECO:0000259" key="4">
    <source>
        <dbReference type="Pfam" id="PF00656"/>
    </source>
</evidence>
<name>A0A4R7ZU74_9ACTN</name>
<dbReference type="InterPro" id="IPR011600">
    <property type="entry name" value="Pept_C14_caspase"/>
</dbReference>
<dbReference type="InterPro" id="IPR018247">
    <property type="entry name" value="EF_Hand_1_Ca_BS"/>
</dbReference>
<dbReference type="AlphaFoldDB" id="A0A4R7ZU74"/>
<evidence type="ECO:0000313" key="6">
    <source>
        <dbReference type="EMBL" id="TDW21255.1"/>
    </source>
</evidence>
<organism evidence="6 7">
    <name type="scientific">Kribbella kalugense</name>
    <dbReference type="NCBI Taxonomy" id="2512221"/>
    <lineage>
        <taxon>Bacteria</taxon>
        <taxon>Bacillati</taxon>
        <taxon>Actinomycetota</taxon>
        <taxon>Actinomycetes</taxon>
        <taxon>Propionibacteriales</taxon>
        <taxon>Kribbellaceae</taxon>
        <taxon>Kribbella</taxon>
    </lineage>
</organism>
<comment type="caution">
    <text evidence="6">The sequence shown here is derived from an EMBL/GenBank/DDBJ whole genome shotgun (WGS) entry which is preliminary data.</text>
</comment>
<evidence type="ECO:0000259" key="5">
    <source>
        <dbReference type="Pfam" id="PF21783"/>
    </source>
</evidence>
<dbReference type="PANTHER" id="PTHR47197">
    <property type="entry name" value="PROTEIN NIRF"/>
    <property type="match status" value="1"/>
</dbReference>
<protein>
    <submittedName>
        <fullName evidence="6">YVTN family beta-propeller protein</fullName>
    </submittedName>
</protein>
<feature type="transmembrane region" description="Helical" evidence="3">
    <location>
        <begin position="476"/>
        <end position="497"/>
    </location>
</feature>
<dbReference type="PANTHER" id="PTHR47197:SF3">
    <property type="entry name" value="DIHYDRO-HEME D1 DEHYDROGENASE"/>
    <property type="match status" value="1"/>
</dbReference>
<dbReference type="Pfam" id="PF21783">
    <property type="entry name" value="YNCE"/>
    <property type="match status" value="1"/>
</dbReference>
<proteinExistence type="predicted"/>
<accession>A0A4R7ZU74</accession>
<dbReference type="EMBL" id="SODF01000001">
    <property type="protein sequence ID" value="TDW21255.1"/>
    <property type="molecule type" value="Genomic_DNA"/>
</dbReference>
<dbReference type="Proteomes" id="UP000295447">
    <property type="component" value="Unassembled WGS sequence"/>
</dbReference>
<feature type="transmembrane region" description="Helical" evidence="3">
    <location>
        <begin position="444"/>
        <end position="464"/>
    </location>
</feature>
<dbReference type="Pfam" id="PF00656">
    <property type="entry name" value="Peptidase_C14"/>
    <property type="match status" value="1"/>
</dbReference>
<dbReference type="InterPro" id="IPR048433">
    <property type="entry name" value="YNCE-like_beta-prop"/>
</dbReference>
<feature type="transmembrane region" description="Helical" evidence="3">
    <location>
        <begin position="530"/>
        <end position="549"/>
    </location>
</feature>
<dbReference type="Gene3D" id="3.40.50.1460">
    <property type="match status" value="1"/>
</dbReference>
<keyword evidence="7" id="KW-1185">Reference proteome</keyword>
<keyword evidence="3" id="KW-1133">Transmembrane helix</keyword>
<dbReference type="SUPFAM" id="SSF52129">
    <property type="entry name" value="Caspase-like"/>
    <property type="match status" value="1"/>
</dbReference>
<dbReference type="GO" id="GO:0004197">
    <property type="term" value="F:cysteine-type endopeptidase activity"/>
    <property type="evidence" value="ECO:0007669"/>
    <property type="project" value="InterPro"/>
</dbReference>
<evidence type="ECO:0000256" key="2">
    <source>
        <dbReference type="SAM" id="MobiDB-lite"/>
    </source>
</evidence>
<dbReference type="InterPro" id="IPR015943">
    <property type="entry name" value="WD40/YVTN_repeat-like_dom_sf"/>
</dbReference>
<feature type="region of interest" description="Disordered" evidence="2">
    <location>
        <begin position="310"/>
        <end position="339"/>
    </location>
</feature>
<gene>
    <name evidence="6" type="ORF">EV650_0072</name>
</gene>
<dbReference type="InterPro" id="IPR029030">
    <property type="entry name" value="Caspase-like_dom_sf"/>
</dbReference>
<feature type="transmembrane region" description="Helical" evidence="3">
    <location>
        <begin position="388"/>
        <end position="407"/>
    </location>
</feature>
<keyword evidence="3" id="KW-0472">Membrane</keyword>
<reference evidence="6 7" key="1">
    <citation type="submission" date="2019-03" db="EMBL/GenBank/DDBJ databases">
        <title>Genomic Encyclopedia of Type Strains, Phase III (KMG-III): the genomes of soil and plant-associated and newly described type strains.</title>
        <authorList>
            <person name="Whitman W."/>
        </authorList>
    </citation>
    <scope>NUCLEOTIDE SEQUENCE [LARGE SCALE GENOMIC DNA]</scope>
    <source>
        <strain evidence="6 7">VKM Ac-2570</strain>
    </source>
</reference>
<dbReference type="RefSeq" id="WP_166677966.1">
    <property type="nucleotide sequence ID" value="NZ_SODF01000001.1"/>
</dbReference>
<feature type="domain" description="YNCE-like beta-propeller" evidence="5">
    <location>
        <begin position="597"/>
        <end position="908"/>
    </location>
</feature>
<dbReference type="NCBIfam" id="TIGR02276">
    <property type="entry name" value="beta_rpt_yvtn"/>
    <property type="match status" value="1"/>
</dbReference>
<feature type="transmembrane region" description="Helical" evidence="3">
    <location>
        <begin position="414"/>
        <end position="438"/>
    </location>
</feature>
<feature type="transmembrane region" description="Helical" evidence="3">
    <location>
        <begin position="503"/>
        <end position="523"/>
    </location>
</feature>
<feature type="domain" description="Peptidase C14 caspase" evidence="4">
    <location>
        <begin position="3"/>
        <end position="230"/>
    </location>
</feature>
<keyword evidence="3" id="KW-0812">Transmembrane</keyword>
<sequence length="911" mass="97382">MGRRRALLVATYEYEDTGLRQLISPAQDAEALAEVLEDPAIAGFEVQVLINEPTSRVGEAIDEFYASAERDDLTLLYFSGHGLKDDNGRLYLAMKNTRRERLRFTALPTHMVNEAVEESSARQKILMLDCCYGGAYAVQQFAKADSAVHTKTELGGRGRIVLTATDSTQYAFEGSTIHGEVAQSVFTRHVVEGLRSGTADLDGDGDITADELYRYVYDAVVAEQPSQRPKQFADVEGRTVIASNVQWTLPTRITASLDSPLQPLRESGLQELGQLLQASNEKVRQTARAKLEELTNDDSRTISATAQAYLDTPLPPPRPQPVTSPTGRRPVTPTVRRPVGPTFGAAAKASVRRWRDRVHLPAMDWPTFLLMLPAAGLAITAATLDTTWYSIALAAVLTCAVLALLRLRDASTAFVAGLSAPGVVSAVILTSGLTSLVAMPFHSLPAALIAAAHVLWLGAGFAAWIRWRPARPHPQLRLVLLGAVAAALVLVIIVQAYRSPAHLLYPAILAILGAELAIAGPLLDLGRPFVAGWVLGGFAVWIALFHRFAEFSEPWQAVVGLFVVWMLLGVAVVRPVSIGFPTHRWLMAATLLAPAVMGGVAAAVLPPAARAPTAIGLAVSPDSQFLYAADIGNNRVVKINTTTREQVGDALRVGDHPSRLVLSPDGTTLYVANSGSDSISVITAGDWEVIGAPIAVADEPTELSLNSATHRLYVLSKKSETITVVNTQTRQTVGGPMASGPSPTDLAIDSKGERLYVAGRDSDEVTVIDAKTRQQARSPIKVGDEPRDLAPGPDGSLYVIGVKTFAVINTNVETTRPTPKDLPDESEAAAVSSDGKKVYILGSSGTADTVRIIDAGSRQVVASLTDDLGVAVELVVSGDDQRIYLSNFFQDGILVLDTVGPKVIGKIELKS</sequence>
<feature type="transmembrane region" description="Helical" evidence="3">
    <location>
        <begin position="555"/>
        <end position="573"/>
    </location>
</feature>